<gene>
    <name evidence="5" type="ORF">FHU36_007890</name>
</gene>
<evidence type="ECO:0000256" key="1">
    <source>
        <dbReference type="SAM" id="MobiDB-lite"/>
    </source>
</evidence>
<dbReference type="Gene3D" id="2.60.40.10">
    <property type="entry name" value="Immunoglobulins"/>
    <property type="match status" value="1"/>
</dbReference>
<evidence type="ECO:0000313" key="5">
    <source>
        <dbReference type="EMBL" id="MBB6351307.1"/>
    </source>
</evidence>
<feature type="domain" description="DUF4082" evidence="3">
    <location>
        <begin position="865"/>
        <end position="1010"/>
    </location>
</feature>
<dbReference type="Pfam" id="PF17957">
    <property type="entry name" value="Big_7"/>
    <property type="match status" value="1"/>
</dbReference>
<dbReference type="AlphaFoldDB" id="A0A7X0CAI1"/>
<feature type="domain" description="N,N-dimethylformamidase beta subunit-like C-terminal" evidence="4">
    <location>
        <begin position="155"/>
        <end position="554"/>
    </location>
</feature>
<feature type="domain" description="DUF4082" evidence="3">
    <location>
        <begin position="706"/>
        <end position="850"/>
    </location>
</feature>
<organism evidence="5 6">
    <name type="scientific">Nonomuraea muscovyensis</name>
    <dbReference type="NCBI Taxonomy" id="1124761"/>
    <lineage>
        <taxon>Bacteria</taxon>
        <taxon>Bacillati</taxon>
        <taxon>Actinomycetota</taxon>
        <taxon>Actinomycetes</taxon>
        <taxon>Streptosporangiales</taxon>
        <taxon>Streptosporangiaceae</taxon>
        <taxon>Nonomuraea</taxon>
    </lineage>
</organism>
<proteinExistence type="predicted"/>
<accession>A0A7X0CAI1</accession>
<feature type="chain" id="PRO_5038591028" description="DUF4082 domain-containing protein" evidence="2">
    <location>
        <begin position="20"/>
        <end position="1040"/>
    </location>
</feature>
<dbReference type="SUPFAM" id="SSF81296">
    <property type="entry name" value="E set domains"/>
    <property type="match status" value="1"/>
</dbReference>
<feature type="region of interest" description="Disordered" evidence="1">
    <location>
        <begin position="30"/>
        <end position="92"/>
    </location>
</feature>
<dbReference type="EMBL" id="JACHJB010000004">
    <property type="protein sequence ID" value="MBB6351307.1"/>
    <property type="molecule type" value="Genomic_DNA"/>
</dbReference>
<evidence type="ECO:0000313" key="6">
    <source>
        <dbReference type="Proteomes" id="UP000583800"/>
    </source>
</evidence>
<feature type="compositionally biased region" description="Basic and acidic residues" evidence="1">
    <location>
        <begin position="59"/>
        <end position="69"/>
    </location>
</feature>
<dbReference type="Pfam" id="PF20254">
    <property type="entry name" value="DMFA2_C"/>
    <property type="match status" value="1"/>
</dbReference>
<feature type="signal peptide" evidence="2">
    <location>
        <begin position="1"/>
        <end position="19"/>
    </location>
</feature>
<dbReference type="Pfam" id="PF13313">
    <property type="entry name" value="DUF4082"/>
    <property type="match status" value="2"/>
</dbReference>
<dbReference type="Proteomes" id="UP000583800">
    <property type="component" value="Unassembled WGS sequence"/>
</dbReference>
<dbReference type="InterPro" id="IPR046540">
    <property type="entry name" value="DMFA2_C"/>
</dbReference>
<evidence type="ECO:0000259" key="4">
    <source>
        <dbReference type="Pfam" id="PF20254"/>
    </source>
</evidence>
<feature type="compositionally biased region" description="Low complexity" evidence="1">
    <location>
        <begin position="30"/>
        <end position="43"/>
    </location>
</feature>
<dbReference type="InterPro" id="IPR025141">
    <property type="entry name" value="DUF4082"/>
</dbReference>
<dbReference type="InterPro" id="IPR014756">
    <property type="entry name" value="Ig_E-set"/>
</dbReference>
<comment type="caution">
    <text evidence="5">The sequence shown here is derived from an EMBL/GenBank/DDBJ whole genome shotgun (WGS) entry which is preliminary data.</text>
</comment>
<evidence type="ECO:0000259" key="3">
    <source>
        <dbReference type="Pfam" id="PF13313"/>
    </source>
</evidence>
<dbReference type="RefSeq" id="WP_312892134.1">
    <property type="nucleotide sequence ID" value="NZ_JACHJB010000004.1"/>
</dbReference>
<dbReference type="InterPro" id="IPR013783">
    <property type="entry name" value="Ig-like_fold"/>
</dbReference>
<evidence type="ECO:0008006" key="7">
    <source>
        <dbReference type="Google" id="ProtNLM"/>
    </source>
</evidence>
<name>A0A7X0CAI1_9ACTN</name>
<reference evidence="5 6" key="1">
    <citation type="submission" date="2020-08" db="EMBL/GenBank/DDBJ databases">
        <title>Sequencing the genomes of 1000 actinobacteria strains.</title>
        <authorList>
            <person name="Klenk H.-P."/>
        </authorList>
    </citation>
    <scope>NUCLEOTIDE SEQUENCE [LARGE SCALE GENOMIC DNA]</scope>
    <source>
        <strain evidence="5 6">DSM 45913</strain>
    </source>
</reference>
<evidence type="ECO:0000256" key="2">
    <source>
        <dbReference type="SAM" id="SignalP"/>
    </source>
</evidence>
<sequence>MAVAAAVVALLAVAGTCWAPRHQAAEAAGAAGAPVSAGDSGSSRPGPEAGRAPRGTKAGPRDRARETGRPARKQVTPELRRQLRPFRAARGQARQDCPPTSVICLENELPGSPPSEWDVPGAGSSTIQGFATDISVDKGATVEFKVDTPATDYRLDIYRIGYYGGMGARFVTTVQPFAILPQTQPACVRQTETGLVDCGNWAVSASWAVPVTAVSGVYIANLIREDGTAGRSQMIFIVRDDSRGAEILVQTSDATWQAYNSYGGNSLYNGSPAGRAFKVSYNRPFVDRGSGLSGALQSYFYNSEYPMIRWLEANAYDVSYTTNVDTARSGPEILEHRAFLSVGHDEYWSLSMRDNLATARDNGVSLAFFSGNEVFWKTRWENSIADSGTPFRTMVCYKETLANRKIDPSPEWTGTWRDPRFATPPNGGFPENELTGTLFATNGSVADSLAVPFDYSRLRLWRNTSVADLLPGQTAVFPSGTLGYEWDAAPDTAFTPAGSVKYSRATIGRLDKILLDFGSSYGPGVPTHNLVLYKHSSGALVFGAGTTQWSWGLDAVHDRPGTPADIRMRQATVNLFGDMGLQPASLQAGLVPAFPSTDTTPPTTTISAPTSGATVPSGTTINLRGTAADSGGGSVAGVEISIDNGVRWFQAKGLTDWQFSFTTGAAGPLTIRVRAVDDSGNLQTTPATRAVTIGEQCPCNTWPTSTTPALADSGDPKAVEVGVRFQATSPGMISGIRFYKGVGNTGTHVGSLWTAGGQLLARATFTDESGSGWQQVTFSTPVPASSNTTYVASYHSTSGYALTRPYFGAEYSSGLLTGLASGVTVGNGLYSYSSTPTFPTSTFKTTNYWVDVVFDPSNALWDDTAEPALDTAGDPKAVVVGVKFASTTDGVVTGVRFYKAPQNTGTHTATLWTAGGQLLASTTFTNETASGWQQANFANPVPIIANTTYVAAYHAPNGNYSITRPFFTTEYGRGSLIAPAGATVGGNGVYRYGSASSFPNNTYQFTNYWVSPLFSSVTGVQSGAPAARLVARAEKPAKRR</sequence>
<keyword evidence="2" id="KW-0732">Signal</keyword>
<dbReference type="GO" id="GO:0005975">
    <property type="term" value="P:carbohydrate metabolic process"/>
    <property type="evidence" value="ECO:0007669"/>
    <property type="project" value="UniProtKB-ARBA"/>
</dbReference>
<protein>
    <recommendedName>
        <fullName evidence="7">DUF4082 domain-containing protein</fullName>
    </recommendedName>
</protein>
<keyword evidence="6" id="KW-1185">Reference proteome</keyword>